<dbReference type="Gene3D" id="1.25.40.10">
    <property type="entry name" value="Tetratricopeptide repeat domain"/>
    <property type="match status" value="1"/>
</dbReference>
<organism evidence="8 9">
    <name type="scientific">Candidatus Paraluminiphilus aquimaris</name>
    <dbReference type="NCBI Taxonomy" id="2518994"/>
    <lineage>
        <taxon>Bacteria</taxon>
        <taxon>Pseudomonadati</taxon>
        <taxon>Pseudomonadota</taxon>
        <taxon>Gammaproteobacteria</taxon>
        <taxon>Cellvibrionales</taxon>
        <taxon>Halieaceae</taxon>
        <taxon>Candidatus Paraluminiphilus</taxon>
    </lineage>
</organism>
<dbReference type="InterPro" id="IPR017689">
    <property type="entry name" value="BamD"/>
</dbReference>
<sequence length="307" mass="34934">MEATAVTKPVNFGGKWLITLLILSFGLSGCALFESDDELEVDLNSGEQQMYRRAQRFLDTSNFDLAISALQQLESRYPFGKYAEQAQLELIYAHHGAYQSEAAIEAADRFIRLHPQHPSVDYAYYMKGVSAYDMNENFFSSLIPSDDSKRDVSGVREAFDEFTQLLTRYPNSRYAQDARARMVYIRNMLARHEIHVANYYFKRGAYMAALKRGQNVVENMQETTAVADGLAVMAQAYILLEMSELAKDSVRVLCANYPEHPNMDAECNFKGGYDIEGFERSWLNEATFGLLDPPKAPQFDYRPGFES</sequence>
<dbReference type="PANTHER" id="PTHR37423">
    <property type="entry name" value="SOLUBLE LYTIC MUREIN TRANSGLYCOSYLASE-RELATED"/>
    <property type="match status" value="1"/>
</dbReference>
<protein>
    <recommendedName>
        <fullName evidence="6">Outer membrane protein assembly factor BamD</fullName>
    </recommendedName>
</protein>
<evidence type="ECO:0000313" key="8">
    <source>
        <dbReference type="EMBL" id="UZP74270.1"/>
    </source>
</evidence>
<name>A0ABY6Q6V2_9GAMM</name>
<keyword evidence="5" id="KW-0449">Lipoprotein</keyword>
<reference evidence="8 9" key="1">
    <citation type="submission" date="2019-02" db="EMBL/GenBank/DDBJ databases">
        <title>Halieaceae_genomes.</title>
        <authorList>
            <person name="Li S.-H."/>
        </authorList>
    </citation>
    <scope>NUCLEOTIDE SEQUENCE [LARGE SCALE GENOMIC DNA]</scope>
    <source>
        <strain evidence="8 9">JH123</strain>
    </source>
</reference>
<evidence type="ECO:0000256" key="6">
    <source>
        <dbReference type="HAMAP-Rule" id="MF_00922"/>
    </source>
</evidence>
<accession>A0ABY6Q6V2</accession>
<evidence type="ECO:0000313" key="9">
    <source>
        <dbReference type="Proteomes" id="UP001317963"/>
    </source>
</evidence>
<keyword evidence="4 6" id="KW-0998">Cell outer membrane</keyword>
<dbReference type="CDD" id="cd15830">
    <property type="entry name" value="BamD"/>
    <property type="match status" value="1"/>
</dbReference>
<dbReference type="Proteomes" id="UP001317963">
    <property type="component" value="Chromosome"/>
</dbReference>
<keyword evidence="2 6" id="KW-0472">Membrane</keyword>
<keyword evidence="3" id="KW-0564">Palmitate</keyword>
<evidence type="ECO:0000256" key="1">
    <source>
        <dbReference type="ARBA" id="ARBA00022729"/>
    </source>
</evidence>
<proteinExistence type="inferred from homology"/>
<dbReference type="InterPro" id="IPR039565">
    <property type="entry name" value="BamD-like"/>
</dbReference>
<dbReference type="EMBL" id="CP036501">
    <property type="protein sequence ID" value="UZP74270.1"/>
    <property type="molecule type" value="Genomic_DNA"/>
</dbReference>
<comment type="subunit">
    <text evidence="6">Part of the Bam complex.</text>
</comment>
<comment type="similarity">
    <text evidence="6">Belongs to the BamD family.</text>
</comment>
<evidence type="ECO:0000256" key="2">
    <source>
        <dbReference type="ARBA" id="ARBA00023136"/>
    </source>
</evidence>
<keyword evidence="9" id="KW-1185">Reference proteome</keyword>
<dbReference type="HAMAP" id="MF_00922">
    <property type="entry name" value="OM_assembly_BamD"/>
    <property type="match status" value="1"/>
</dbReference>
<evidence type="ECO:0000256" key="4">
    <source>
        <dbReference type="ARBA" id="ARBA00023237"/>
    </source>
</evidence>
<keyword evidence="1 6" id="KW-0732">Signal</keyword>
<dbReference type="PANTHER" id="PTHR37423:SF1">
    <property type="entry name" value="OUTER MEMBRANE PROTEIN ASSEMBLY FACTOR BAMD"/>
    <property type="match status" value="1"/>
</dbReference>
<comment type="subcellular location">
    <subcellularLocation>
        <location evidence="6">Cell outer membrane</location>
    </subcellularLocation>
</comment>
<dbReference type="InterPro" id="IPR011990">
    <property type="entry name" value="TPR-like_helical_dom_sf"/>
</dbReference>
<evidence type="ECO:0000256" key="5">
    <source>
        <dbReference type="ARBA" id="ARBA00023288"/>
    </source>
</evidence>
<dbReference type="NCBIfam" id="TIGR03302">
    <property type="entry name" value="OM_YfiO"/>
    <property type="match status" value="1"/>
</dbReference>
<dbReference type="Pfam" id="PF13525">
    <property type="entry name" value="YfiO"/>
    <property type="match status" value="1"/>
</dbReference>
<gene>
    <name evidence="6" type="primary">bamD</name>
    <name evidence="8" type="ORF">E0F26_05705</name>
</gene>
<comment type="function">
    <text evidence="6">Part of the outer membrane protein assembly complex, which is involved in assembly and insertion of beta-barrel proteins into the outer membrane.</text>
</comment>
<evidence type="ECO:0000256" key="3">
    <source>
        <dbReference type="ARBA" id="ARBA00023139"/>
    </source>
</evidence>
<dbReference type="SUPFAM" id="SSF48452">
    <property type="entry name" value="TPR-like"/>
    <property type="match status" value="1"/>
</dbReference>
<feature type="domain" description="Outer membrane lipoprotein BamD-like" evidence="7">
    <location>
        <begin position="47"/>
        <end position="249"/>
    </location>
</feature>
<evidence type="ECO:0000259" key="7">
    <source>
        <dbReference type="Pfam" id="PF13525"/>
    </source>
</evidence>